<evidence type="ECO:0000256" key="6">
    <source>
        <dbReference type="ARBA" id="ARBA00022970"/>
    </source>
</evidence>
<proteinExistence type="inferred from homology"/>
<feature type="transmembrane region" description="Helical" evidence="10">
    <location>
        <begin position="516"/>
        <end position="536"/>
    </location>
</feature>
<dbReference type="Proteomes" id="UP000823399">
    <property type="component" value="Unassembled WGS sequence"/>
</dbReference>
<evidence type="ECO:0000256" key="4">
    <source>
        <dbReference type="ARBA" id="ARBA00022554"/>
    </source>
</evidence>
<evidence type="ECO:0000256" key="2">
    <source>
        <dbReference type="ARBA" id="ARBA00006978"/>
    </source>
</evidence>
<evidence type="ECO:0000313" key="12">
    <source>
        <dbReference type="Proteomes" id="UP000823399"/>
    </source>
</evidence>
<comment type="caution">
    <text evidence="11">The sequence shown here is derived from an EMBL/GenBank/DDBJ whole genome shotgun (WGS) entry which is preliminary data.</text>
</comment>
<dbReference type="InterPro" id="IPR050495">
    <property type="entry name" value="ATG22/LtaA_families"/>
</dbReference>
<accession>A0A9P7JYA0</accession>
<dbReference type="GO" id="GO:0006914">
    <property type="term" value="P:autophagy"/>
    <property type="evidence" value="ECO:0007669"/>
    <property type="project" value="UniProtKB-KW"/>
</dbReference>
<reference evidence="11" key="1">
    <citation type="journal article" date="2020" name="New Phytol.">
        <title>Comparative genomics reveals dynamic genome evolution in host specialist ectomycorrhizal fungi.</title>
        <authorList>
            <person name="Lofgren L.A."/>
            <person name="Nguyen N.H."/>
            <person name="Vilgalys R."/>
            <person name="Ruytinx J."/>
            <person name="Liao H.L."/>
            <person name="Branco S."/>
            <person name="Kuo A."/>
            <person name="LaButti K."/>
            <person name="Lipzen A."/>
            <person name="Andreopoulos W."/>
            <person name="Pangilinan J."/>
            <person name="Riley R."/>
            <person name="Hundley H."/>
            <person name="Na H."/>
            <person name="Barry K."/>
            <person name="Grigoriev I.V."/>
            <person name="Stajich J.E."/>
            <person name="Kennedy P.G."/>
        </authorList>
    </citation>
    <scope>NUCLEOTIDE SEQUENCE</scope>
    <source>
        <strain evidence="11">FC423</strain>
    </source>
</reference>
<dbReference type="CDD" id="cd17483">
    <property type="entry name" value="MFS_Atg22_like"/>
    <property type="match status" value="1"/>
</dbReference>
<keyword evidence="12" id="KW-1185">Reference proteome</keyword>
<evidence type="ECO:0000256" key="8">
    <source>
        <dbReference type="ARBA" id="ARBA00023006"/>
    </source>
</evidence>
<keyword evidence="6 10" id="KW-0029">Amino-acid transport</keyword>
<feature type="transmembrane region" description="Helical" evidence="10">
    <location>
        <begin position="389"/>
        <end position="408"/>
    </location>
</feature>
<evidence type="ECO:0000256" key="7">
    <source>
        <dbReference type="ARBA" id="ARBA00022989"/>
    </source>
</evidence>
<organism evidence="11 12">
    <name type="scientific">Suillus discolor</name>
    <dbReference type="NCBI Taxonomy" id="1912936"/>
    <lineage>
        <taxon>Eukaryota</taxon>
        <taxon>Fungi</taxon>
        <taxon>Dikarya</taxon>
        <taxon>Basidiomycota</taxon>
        <taxon>Agaricomycotina</taxon>
        <taxon>Agaricomycetes</taxon>
        <taxon>Agaricomycetidae</taxon>
        <taxon>Boletales</taxon>
        <taxon>Suillineae</taxon>
        <taxon>Suillaceae</taxon>
        <taxon>Suillus</taxon>
    </lineage>
</organism>
<dbReference type="PANTHER" id="PTHR23519">
    <property type="entry name" value="AUTOPHAGY-RELATED PROTEIN 22"/>
    <property type="match status" value="1"/>
</dbReference>
<feature type="transmembrane region" description="Helical" evidence="10">
    <location>
        <begin position="264"/>
        <end position="284"/>
    </location>
</feature>
<feature type="transmembrane region" description="Helical" evidence="10">
    <location>
        <begin position="451"/>
        <end position="471"/>
    </location>
</feature>
<keyword evidence="4 10" id="KW-0926">Vacuole</keyword>
<dbReference type="Gene3D" id="1.20.1250.20">
    <property type="entry name" value="MFS general substrate transporter like domains"/>
    <property type="match status" value="1"/>
</dbReference>
<dbReference type="GO" id="GO:0032974">
    <property type="term" value="P:amino acid transmembrane export from vacuole"/>
    <property type="evidence" value="ECO:0007669"/>
    <property type="project" value="InterPro"/>
</dbReference>
<dbReference type="GO" id="GO:0005774">
    <property type="term" value="C:vacuolar membrane"/>
    <property type="evidence" value="ECO:0007669"/>
    <property type="project" value="UniProtKB-SubCell"/>
</dbReference>
<evidence type="ECO:0000256" key="1">
    <source>
        <dbReference type="ARBA" id="ARBA00004128"/>
    </source>
</evidence>
<dbReference type="GeneID" id="64698132"/>
<keyword evidence="7 10" id="KW-1133">Transmembrane helix</keyword>
<dbReference type="InterPro" id="IPR036259">
    <property type="entry name" value="MFS_trans_sf"/>
</dbReference>
<sequence length="557" mass="62393">MRKRSLEHTWPITHLCSVYRSSFSTAMSTLPPSEDLIARPFHADVKQVQLDIKSDLDANQIAISSINLDDPLVTRRELLSYYLYSNGGNGVGLGYTQTLFQGLATAAGYDPVVGPGSSCLATTASGQCVVPWGSGTKSVSSVVLTADGISFAIMTVILTTIGSAADYGTFGRWLLFAITVVCWAAQYACMTLTTPNRWVFAMILSIIGFVSYSITLVFYAALFPRLARNTPRVRQLREKYENGEISPEVYDQEESLEKNRITDIFTVHSNVGYLTTLLLNLALLLPMANNPKVDNYVIVVVNTYWVVLGIWWFVFQESRPGPELPKGEHYLTIGWKQIWAALKTHKHLPYTFVYLSSYFLLADGLNTTGTLVGICQNDKFSFSFLQNTYLGLSQAITSTISSLAFWYIQKYWKISTKKMFVVTNVVTILIPLWGMIGIWTEKLGFHNVWEFWAYNVMFGLFQAPYYAYSLAMMAELSPPGFENMFFGLFGLFNRASSMVGPNVIQVIIDKTGNNWQGFPFLFAMCTAASVVIWFGVDVTKGRSDAVGWAAEQRRRIH</sequence>
<keyword evidence="3 10" id="KW-0813">Transport</keyword>
<feature type="transmembrane region" description="Helical" evidence="10">
    <location>
        <begin position="199"/>
        <end position="222"/>
    </location>
</feature>
<feature type="transmembrane region" description="Helical" evidence="10">
    <location>
        <begin position="420"/>
        <end position="439"/>
    </location>
</feature>
<keyword evidence="8 10" id="KW-0072">Autophagy</keyword>
<gene>
    <name evidence="11" type="ORF">F5147DRAFT_674747</name>
</gene>
<keyword evidence="5 10" id="KW-0812">Transmembrane</keyword>
<comment type="similarity">
    <text evidence="2 10">Belongs to the ATG22 family.</text>
</comment>
<evidence type="ECO:0000256" key="5">
    <source>
        <dbReference type="ARBA" id="ARBA00022692"/>
    </source>
</evidence>
<keyword evidence="9 10" id="KW-0472">Membrane</keyword>
<evidence type="ECO:0000313" key="11">
    <source>
        <dbReference type="EMBL" id="KAG2115813.1"/>
    </source>
</evidence>
<name>A0A9P7JYA0_9AGAM</name>
<evidence type="ECO:0000256" key="10">
    <source>
        <dbReference type="RuleBase" id="RU363073"/>
    </source>
</evidence>
<feature type="transmembrane region" description="Helical" evidence="10">
    <location>
        <begin position="483"/>
        <end position="504"/>
    </location>
</feature>
<feature type="transmembrane region" description="Helical" evidence="10">
    <location>
        <begin position="296"/>
        <end position="315"/>
    </location>
</feature>
<evidence type="ECO:0000256" key="3">
    <source>
        <dbReference type="ARBA" id="ARBA00022448"/>
    </source>
</evidence>
<comment type="function">
    <text evidence="10">Vacuolar effluxer which mediate the efflux of amino acids resulting from autophagic degradation. The release of autophagic amino acids allows the maintenance of protein synthesis and viability during nitrogen starvation.</text>
</comment>
<dbReference type="PANTHER" id="PTHR23519:SF4">
    <property type="entry name" value="AUTOPHAGY-RELATED PROTEIN"/>
    <property type="match status" value="1"/>
</dbReference>
<dbReference type="RefSeq" id="XP_041297192.1">
    <property type="nucleotide sequence ID" value="XM_041435873.1"/>
</dbReference>
<dbReference type="Pfam" id="PF11700">
    <property type="entry name" value="ATG22"/>
    <property type="match status" value="1"/>
</dbReference>
<dbReference type="OrthoDB" id="42657at2759"/>
<feature type="transmembrane region" description="Helical" evidence="10">
    <location>
        <begin position="142"/>
        <end position="161"/>
    </location>
</feature>
<protein>
    <recommendedName>
        <fullName evidence="10">Autophagy-related protein</fullName>
    </recommendedName>
</protein>
<dbReference type="SUPFAM" id="SSF103473">
    <property type="entry name" value="MFS general substrate transporter"/>
    <property type="match status" value="1"/>
</dbReference>
<feature type="transmembrane region" description="Helical" evidence="10">
    <location>
        <begin position="173"/>
        <end position="192"/>
    </location>
</feature>
<dbReference type="EMBL" id="JABBWM010000007">
    <property type="protein sequence ID" value="KAG2115813.1"/>
    <property type="molecule type" value="Genomic_DNA"/>
</dbReference>
<comment type="subcellular location">
    <subcellularLocation>
        <location evidence="1 10">Vacuole membrane</location>
        <topology evidence="1 10">Multi-pass membrane protein</topology>
    </subcellularLocation>
</comment>
<dbReference type="AlphaFoldDB" id="A0A9P7JYA0"/>
<dbReference type="InterPro" id="IPR024671">
    <property type="entry name" value="Atg22-like"/>
</dbReference>
<evidence type="ECO:0000256" key="9">
    <source>
        <dbReference type="ARBA" id="ARBA00023136"/>
    </source>
</evidence>
<dbReference type="InterPro" id="IPR044738">
    <property type="entry name" value="Atg22"/>
</dbReference>